<evidence type="ECO:0000259" key="16">
    <source>
        <dbReference type="Pfam" id="PF04561"/>
    </source>
</evidence>
<evidence type="ECO:0000256" key="2">
    <source>
        <dbReference type="ARBA" id="ARBA00006835"/>
    </source>
</evidence>
<keyword evidence="7" id="KW-0862">Zinc</keyword>
<dbReference type="Pfam" id="PF04567">
    <property type="entry name" value="RNA_pol_Rpb2_5"/>
    <property type="match status" value="1"/>
</dbReference>
<evidence type="ECO:0000256" key="1">
    <source>
        <dbReference type="ARBA" id="ARBA00004123"/>
    </source>
</evidence>
<comment type="catalytic activity">
    <reaction evidence="10 12">
        <text>RNA(n) + a ribonucleoside 5'-triphosphate = RNA(n+1) + diphosphate</text>
        <dbReference type="Rhea" id="RHEA:21248"/>
        <dbReference type="Rhea" id="RHEA-COMP:14527"/>
        <dbReference type="Rhea" id="RHEA-COMP:17342"/>
        <dbReference type="ChEBI" id="CHEBI:33019"/>
        <dbReference type="ChEBI" id="CHEBI:61557"/>
        <dbReference type="ChEBI" id="CHEBI:140395"/>
        <dbReference type="EC" id="2.7.7.6"/>
    </reaction>
</comment>
<dbReference type="InterPro" id="IPR015712">
    <property type="entry name" value="DNA-dir_RNA_pol_su2"/>
</dbReference>
<evidence type="ECO:0000313" key="22">
    <source>
        <dbReference type="Proteomes" id="UP001515480"/>
    </source>
</evidence>
<dbReference type="Pfam" id="PF04565">
    <property type="entry name" value="RNA_pol_Rpb2_3"/>
    <property type="match status" value="1"/>
</dbReference>
<dbReference type="Pfam" id="PF04566">
    <property type="entry name" value="RNA_pol_Rpb2_4"/>
    <property type="match status" value="1"/>
</dbReference>
<dbReference type="GO" id="GO:0003899">
    <property type="term" value="F:DNA-directed RNA polymerase activity"/>
    <property type="evidence" value="ECO:0007669"/>
    <property type="project" value="UniProtKB-EC"/>
</dbReference>
<feature type="domain" description="RNA polymerase Rpb2" evidence="15">
    <location>
        <begin position="1110"/>
        <end position="1194"/>
    </location>
</feature>
<keyword evidence="22" id="KW-1185">Reference proteome</keyword>
<dbReference type="CDD" id="cd00653">
    <property type="entry name" value="RNA_pol_B_RPB2"/>
    <property type="match status" value="1"/>
</dbReference>
<dbReference type="GO" id="GO:0006383">
    <property type="term" value="P:transcription by RNA polymerase III"/>
    <property type="evidence" value="ECO:0007669"/>
    <property type="project" value="UniProtKB-ARBA"/>
</dbReference>
<evidence type="ECO:0000259" key="20">
    <source>
        <dbReference type="Pfam" id="PF04567"/>
    </source>
</evidence>
<evidence type="ECO:0000256" key="7">
    <source>
        <dbReference type="ARBA" id="ARBA00022833"/>
    </source>
</evidence>
<dbReference type="GO" id="GO:0000428">
    <property type="term" value="C:DNA-directed RNA polymerase complex"/>
    <property type="evidence" value="ECO:0007669"/>
    <property type="project" value="UniProtKB-KW"/>
</dbReference>
<feature type="domain" description="RNA polymerase Rpb2" evidence="20">
    <location>
        <begin position="658"/>
        <end position="702"/>
    </location>
</feature>
<dbReference type="InterPro" id="IPR037033">
    <property type="entry name" value="DNA-dir_RNAP_su2_hyb_sf"/>
</dbReference>
<comment type="caution">
    <text evidence="21">The sequence shown here is derived from an EMBL/GenBank/DDBJ whole genome shotgun (WGS) entry which is preliminary data.</text>
</comment>
<evidence type="ECO:0000259" key="17">
    <source>
        <dbReference type="Pfam" id="PF04563"/>
    </source>
</evidence>
<dbReference type="Gene3D" id="3.90.1800.10">
    <property type="entry name" value="RNA polymerase alpha subunit dimerisation domain"/>
    <property type="match status" value="1"/>
</dbReference>
<keyword evidence="4 12" id="KW-0808">Transferase</keyword>
<dbReference type="Pfam" id="PF04561">
    <property type="entry name" value="RNA_pol_Rpb2_2"/>
    <property type="match status" value="1"/>
</dbReference>
<comment type="subcellular location">
    <subcellularLocation>
        <location evidence="1">Nucleus</location>
    </subcellularLocation>
</comment>
<evidence type="ECO:0000256" key="5">
    <source>
        <dbReference type="ARBA" id="ARBA00022695"/>
    </source>
</evidence>
<evidence type="ECO:0000259" key="19">
    <source>
        <dbReference type="Pfam" id="PF04566"/>
    </source>
</evidence>
<dbReference type="InterPro" id="IPR007120">
    <property type="entry name" value="DNA-dir_RNAP_su2_dom"/>
</dbReference>
<dbReference type="GO" id="GO:0005634">
    <property type="term" value="C:nucleus"/>
    <property type="evidence" value="ECO:0007669"/>
    <property type="project" value="UniProtKB-SubCell"/>
</dbReference>
<dbReference type="FunFam" id="2.40.270.10:FF:000011">
    <property type="entry name" value="DNA-directed RNA polymerase subunit beta"/>
    <property type="match status" value="1"/>
</dbReference>
<dbReference type="GO" id="GO:0003677">
    <property type="term" value="F:DNA binding"/>
    <property type="evidence" value="ECO:0007669"/>
    <property type="project" value="InterPro"/>
</dbReference>
<evidence type="ECO:0000256" key="8">
    <source>
        <dbReference type="ARBA" id="ARBA00023163"/>
    </source>
</evidence>
<evidence type="ECO:0000256" key="4">
    <source>
        <dbReference type="ARBA" id="ARBA00022679"/>
    </source>
</evidence>
<dbReference type="GO" id="GO:0046872">
    <property type="term" value="F:metal ion binding"/>
    <property type="evidence" value="ECO:0007669"/>
    <property type="project" value="UniProtKB-KW"/>
</dbReference>
<evidence type="ECO:0000256" key="11">
    <source>
        <dbReference type="RuleBase" id="RU000434"/>
    </source>
</evidence>
<sequence>MAAALRASAEAALALEEEELKACLLPSSGAQLETPIPTVADKWKLLPAFLKVRGLVKQHLDSYNHFIAIDIKHIVRANELVTCDADPNFYLKFLDVYLGQPSVEEEFSSERTWETDKFTPQECRLRDTTYSAPIKVDVQYTLGGRVLYRRGLTVGRMPIMLRSKRCLLYGRSDKELARMGECPLDPGGYFVVKGSEKVILIQEQLSKNRIIVDRDSKDNIHAAVTSSTHERKSKTHLISKNGKFALRHNTMTDDIPIVVLLKAMGVTSDQEIVQLVGSEGKFAQAIAASLNECSQLRVYSQKQALEYISKRIRGSQREQQATRTAPSPAPLPTGTDSLPPTHIRLEEARELLAHVLLAHVPVVNYNMWPKVVYVAQMLRRMISAQDDPSFMDDMDYYGNKRQLLSLMFEDLFKKLCAELKRAATHELSKTSARKEPFDITRAIREDILTGGFVNAISTGNWTVKRFKMERSGVTQVLSRLSFISALGMMTRIMSQFEKTRKVSGPRSLQPSQWGMLCPSDTPEGEACGLVKNLALSTHVTTDDEEEPIRRLCFNLGVEDIHMLCADDVYSSCGHLVFLNGLILGLHRQPQRLLSTMRQLRRAGHLGEFVSVQLHPSHRCVNIASDSGRVCRPLVIVERGRSQLLQVHMDQLARGERSWDDFVREGIIEYLDVNEENSAEIAVSEADLSGERGMIYTHMEIDPLSILGVCAGLIPYPHHNQSPRNTYQCAMGKQAMGYVAQNQGDRIDTILYVLIYPHKPMVKTRTIDLIGFQSLPAGHNATVAVMSYSGYDIEDALIMNRSSLDRGFGRCMVMKKFSVALKKFPNSTSERAFAPPPPPAPVGRGDAGKGGRGRGGRGGGRTVNMSKFKTIEEDGICSVGERLQNGDMLVNKHTPKNTREDVPAGQDPDELPDSAYHPTPLIYKGPNGHMDSYVDRVILSGNKSERHLIKIRVRSTRRPELGDKFSSRHGQKGVIGRIVHQEDLPFSDHGICPDIIMNPHGFPSRMTVGKMIELLAGKAGVLEGRLGDGTAFAGDSVTECSQQLIKHGFNYLGKDYLTSGITGEPLLSYIFMGPIYYQKLKHMVMDKMHARARGPRQVLTRQPTEGRSREGGLRLGEMERDCLIGYGASMLLNERLMTSSDGFKVHVCNNCGLIGHPAWCQRCRTKEHLRSLAIPYACKLLFQELQSMNIVPRLKLRDA</sequence>
<dbReference type="InterPro" id="IPR007644">
    <property type="entry name" value="RNA_pol_bsu_protrusion"/>
</dbReference>
<dbReference type="PROSITE" id="PS01166">
    <property type="entry name" value="RNA_POL_BETA"/>
    <property type="match status" value="1"/>
</dbReference>
<dbReference type="Gene3D" id="2.40.50.150">
    <property type="match status" value="1"/>
</dbReference>
<keyword evidence="8 12" id="KW-0804">Transcription</keyword>
<comment type="similarity">
    <text evidence="2 11">Belongs to the RNA polymerase beta chain family.</text>
</comment>
<dbReference type="AlphaFoldDB" id="A0AB34JKB5"/>
<gene>
    <name evidence="21" type="ORF">AB1Y20_021619</name>
</gene>
<dbReference type="EC" id="2.7.7.6" evidence="12"/>
<feature type="domain" description="DNA-directed RNA polymerase subunit 2 hybrid-binding" evidence="14">
    <location>
        <begin position="709"/>
        <end position="1108"/>
    </location>
</feature>
<keyword evidence="3 12" id="KW-0240">DNA-directed RNA polymerase</keyword>
<feature type="domain" description="RNA polymerase Rpb2" evidence="19">
    <location>
        <begin position="576"/>
        <end position="637"/>
    </location>
</feature>
<feature type="domain" description="RNA polymerase Rpb2" evidence="18">
    <location>
        <begin position="475"/>
        <end position="539"/>
    </location>
</feature>
<accession>A0AB34JKB5</accession>
<evidence type="ECO:0000256" key="6">
    <source>
        <dbReference type="ARBA" id="ARBA00022723"/>
    </source>
</evidence>
<dbReference type="InterPro" id="IPR007647">
    <property type="entry name" value="RNA_pol_Rpb2_5"/>
</dbReference>
<feature type="region of interest" description="Disordered" evidence="13">
    <location>
        <begin position="890"/>
        <end position="911"/>
    </location>
</feature>
<proteinExistence type="inferred from homology"/>
<dbReference type="InterPro" id="IPR007645">
    <property type="entry name" value="RNA_pol_Rpb2_3"/>
</dbReference>
<evidence type="ECO:0000259" key="15">
    <source>
        <dbReference type="Pfam" id="PF04560"/>
    </source>
</evidence>
<dbReference type="InterPro" id="IPR007121">
    <property type="entry name" value="RNA_pol_bsu_CS"/>
</dbReference>
<dbReference type="FunFam" id="3.90.1100.10:FF:000021">
    <property type="entry name" value="DNA-directed RNA polymerase subunit beta"/>
    <property type="match status" value="1"/>
</dbReference>
<name>A0AB34JKB5_PRYPA</name>
<keyword evidence="5 12" id="KW-0548">Nucleotidyltransferase</keyword>
<dbReference type="FunFam" id="2.40.270.10:FF:000006">
    <property type="entry name" value="DNA-directed RNA polymerase subunit beta"/>
    <property type="match status" value="1"/>
</dbReference>
<reference evidence="21 22" key="1">
    <citation type="journal article" date="2024" name="Science">
        <title>Giant polyketide synthase enzymes in the biosynthesis of giant marine polyether toxins.</title>
        <authorList>
            <person name="Fallon T.R."/>
            <person name="Shende V.V."/>
            <person name="Wierzbicki I.H."/>
            <person name="Pendleton A.L."/>
            <person name="Watervoot N.F."/>
            <person name="Auber R.P."/>
            <person name="Gonzalez D.J."/>
            <person name="Wisecaver J.H."/>
            <person name="Moore B.S."/>
        </authorList>
    </citation>
    <scope>NUCLEOTIDE SEQUENCE [LARGE SCALE GENOMIC DNA]</scope>
    <source>
        <strain evidence="21 22">12B1</strain>
    </source>
</reference>
<dbReference type="Gene3D" id="2.40.270.10">
    <property type="entry name" value="DNA-directed RNA polymerase, subunit 2, domain 6"/>
    <property type="match status" value="1"/>
</dbReference>
<dbReference type="Gene3D" id="3.90.1100.10">
    <property type="match status" value="2"/>
</dbReference>
<dbReference type="FunFam" id="3.90.1800.10:FF:000003">
    <property type="entry name" value="DNA-directed RNA polymerase subunit beta"/>
    <property type="match status" value="1"/>
</dbReference>
<evidence type="ECO:0000256" key="10">
    <source>
        <dbReference type="ARBA" id="ARBA00048552"/>
    </source>
</evidence>
<dbReference type="Pfam" id="PF04563">
    <property type="entry name" value="RNA_pol_Rpb2_1"/>
    <property type="match status" value="1"/>
</dbReference>
<dbReference type="InterPro" id="IPR014724">
    <property type="entry name" value="RNA_pol_RPB2_OB-fold"/>
</dbReference>
<dbReference type="Pfam" id="PF00562">
    <property type="entry name" value="RNA_pol_Rpb2_6"/>
    <property type="match status" value="1"/>
</dbReference>
<dbReference type="Proteomes" id="UP001515480">
    <property type="component" value="Unassembled WGS sequence"/>
</dbReference>
<dbReference type="InterPro" id="IPR007646">
    <property type="entry name" value="RNA_pol_Rpb2_4"/>
</dbReference>
<feature type="region of interest" description="Disordered" evidence="13">
    <location>
        <begin position="312"/>
        <end position="340"/>
    </location>
</feature>
<dbReference type="InterPro" id="IPR007641">
    <property type="entry name" value="RNA_pol_Rpb2_7"/>
</dbReference>
<dbReference type="InterPro" id="IPR007642">
    <property type="entry name" value="RNA_pol_Rpb2_2"/>
</dbReference>
<feature type="domain" description="RNA polymerase beta subunit protrusion" evidence="17">
    <location>
        <begin position="54"/>
        <end position="447"/>
    </location>
</feature>
<feature type="region of interest" description="Disordered" evidence="13">
    <location>
        <begin position="827"/>
        <end position="862"/>
    </location>
</feature>
<evidence type="ECO:0000256" key="9">
    <source>
        <dbReference type="ARBA" id="ARBA00023242"/>
    </source>
</evidence>
<evidence type="ECO:0000259" key="18">
    <source>
        <dbReference type="Pfam" id="PF04565"/>
    </source>
</evidence>
<dbReference type="SUPFAM" id="SSF64484">
    <property type="entry name" value="beta and beta-prime subunits of DNA dependent RNA-polymerase"/>
    <property type="match status" value="1"/>
</dbReference>
<evidence type="ECO:0000256" key="13">
    <source>
        <dbReference type="SAM" id="MobiDB-lite"/>
    </source>
</evidence>
<dbReference type="EMBL" id="JBGBPQ010000007">
    <property type="protein sequence ID" value="KAL1521974.1"/>
    <property type="molecule type" value="Genomic_DNA"/>
</dbReference>
<evidence type="ECO:0000256" key="3">
    <source>
        <dbReference type="ARBA" id="ARBA00022478"/>
    </source>
</evidence>
<organism evidence="21 22">
    <name type="scientific">Prymnesium parvum</name>
    <name type="common">Toxic golden alga</name>
    <dbReference type="NCBI Taxonomy" id="97485"/>
    <lineage>
        <taxon>Eukaryota</taxon>
        <taxon>Haptista</taxon>
        <taxon>Haptophyta</taxon>
        <taxon>Prymnesiophyceae</taxon>
        <taxon>Prymnesiales</taxon>
        <taxon>Prymnesiaceae</taxon>
        <taxon>Prymnesium</taxon>
    </lineage>
</organism>
<dbReference type="GO" id="GO:0032549">
    <property type="term" value="F:ribonucleoside binding"/>
    <property type="evidence" value="ECO:0007669"/>
    <property type="project" value="InterPro"/>
</dbReference>
<dbReference type="PANTHER" id="PTHR20856">
    <property type="entry name" value="DNA-DIRECTED RNA POLYMERASE I SUBUNIT 2"/>
    <property type="match status" value="1"/>
</dbReference>
<evidence type="ECO:0000313" key="21">
    <source>
        <dbReference type="EMBL" id="KAL1521974.1"/>
    </source>
</evidence>
<evidence type="ECO:0000259" key="14">
    <source>
        <dbReference type="Pfam" id="PF00562"/>
    </source>
</evidence>
<evidence type="ECO:0000256" key="12">
    <source>
        <dbReference type="RuleBase" id="RU363031"/>
    </source>
</evidence>
<protein>
    <recommendedName>
        <fullName evidence="12">DNA-directed RNA polymerase subunit beta</fullName>
        <ecNumber evidence="12">2.7.7.6</ecNumber>
    </recommendedName>
</protein>
<keyword evidence="9" id="KW-0539">Nucleus</keyword>
<feature type="domain" description="RNA polymerase Rpb2" evidence="16">
    <location>
        <begin position="207"/>
        <end position="401"/>
    </location>
</feature>
<comment type="function">
    <text evidence="12">DNA-dependent RNA polymerase catalyzes the transcription of DNA into RNA using the four ribonucleoside triphosphates as substrates.</text>
</comment>
<keyword evidence="6" id="KW-0479">Metal-binding</keyword>
<dbReference type="Pfam" id="PF04560">
    <property type="entry name" value="RNA_pol_Rpb2_7"/>
    <property type="match status" value="1"/>
</dbReference>